<name>A0A502GE26_9PROT</name>
<dbReference type="EMBL" id="RCZP01000002">
    <property type="protein sequence ID" value="TPG60557.1"/>
    <property type="molecule type" value="Genomic_DNA"/>
</dbReference>
<evidence type="ECO:0000256" key="1">
    <source>
        <dbReference type="SAM" id="MobiDB-lite"/>
    </source>
</evidence>
<organism evidence="2 3">
    <name type="scientific">Muricoccus nepalensis</name>
    <dbReference type="NCBI Taxonomy" id="1854500"/>
    <lineage>
        <taxon>Bacteria</taxon>
        <taxon>Pseudomonadati</taxon>
        <taxon>Pseudomonadota</taxon>
        <taxon>Alphaproteobacteria</taxon>
        <taxon>Acetobacterales</taxon>
        <taxon>Roseomonadaceae</taxon>
        <taxon>Muricoccus</taxon>
    </lineage>
</organism>
<feature type="compositionally biased region" description="Pro residues" evidence="1">
    <location>
        <begin position="47"/>
        <end position="56"/>
    </location>
</feature>
<gene>
    <name evidence="2" type="ORF">EAH89_04130</name>
</gene>
<sequence length="128" mass="14096">MPSLATDSQWIAAAVDTPFIALLAWMLHQLRRSLPQPPDRDAAEPPLSAPPAPPAPSHNAHLGAIERTREELSAFKLEVARTYVPLSLIRDVDGRLTSHLVRIEQKLDEATRTAHSTAAQVRVLAEDR</sequence>
<protein>
    <submittedName>
        <fullName evidence="2">Uncharacterized protein</fullName>
    </submittedName>
</protein>
<keyword evidence="3" id="KW-1185">Reference proteome</keyword>
<dbReference type="Proteomes" id="UP000317078">
    <property type="component" value="Unassembled WGS sequence"/>
</dbReference>
<accession>A0A502GE26</accession>
<dbReference type="OrthoDB" id="8449338at2"/>
<feature type="region of interest" description="Disordered" evidence="1">
    <location>
        <begin position="34"/>
        <end position="63"/>
    </location>
</feature>
<comment type="caution">
    <text evidence="2">The sequence shown here is derived from an EMBL/GenBank/DDBJ whole genome shotgun (WGS) entry which is preliminary data.</text>
</comment>
<evidence type="ECO:0000313" key="3">
    <source>
        <dbReference type="Proteomes" id="UP000317078"/>
    </source>
</evidence>
<evidence type="ECO:0000313" key="2">
    <source>
        <dbReference type="EMBL" id="TPG60557.1"/>
    </source>
</evidence>
<dbReference type="RefSeq" id="WP_140881485.1">
    <property type="nucleotide sequence ID" value="NZ_RCZP01000002.1"/>
</dbReference>
<dbReference type="AlphaFoldDB" id="A0A502GE26"/>
<reference evidence="2 3" key="1">
    <citation type="journal article" date="2019" name="Environ. Microbiol.">
        <title>Species interactions and distinct microbial communities in high Arctic permafrost affected cryosols are associated with the CH4 and CO2 gas fluxes.</title>
        <authorList>
            <person name="Altshuler I."/>
            <person name="Hamel J."/>
            <person name="Turney S."/>
            <person name="Magnuson E."/>
            <person name="Levesque R."/>
            <person name="Greer C."/>
            <person name="Whyte L.G."/>
        </authorList>
    </citation>
    <scope>NUCLEOTIDE SEQUENCE [LARGE SCALE GENOMIC DNA]</scope>
    <source>
        <strain evidence="2 3">S9.3B</strain>
    </source>
</reference>
<proteinExistence type="predicted"/>